<accession>A0ABD3PYI1</accession>
<evidence type="ECO:0000313" key="2">
    <source>
        <dbReference type="Proteomes" id="UP001516023"/>
    </source>
</evidence>
<name>A0ABD3PYI1_9STRA</name>
<dbReference type="Proteomes" id="UP001516023">
    <property type="component" value="Unassembled WGS sequence"/>
</dbReference>
<keyword evidence="2" id="KW-1185">Reference proteome</keyword>
<evidence type="ECO:0000313" key="1">
    <source>
        <dbReference type="EMBL" id="KAL3792421.1"/>
    </source>
</evidence>
<protein>
    <submittedName>
        <fullName evidence="1">Uncharacterized protein</fullName>
    </submittedName>
</protein>
<proteinExistence type="predicted"/>
<reference evidence="1 2" key="1">
    <citation type="journal article" date="2020" name="G3 (Bethesda)">
        <title>Improved Reference Genome for Cyclotella cryptica CCMP332, a Model for Cell Wall Morphogenesis, Salinity Adaptation, and Lipid Production in Diatoms (Bacillariophyta).</title>
        <authorList>
            <person name="Roberts W.R."/>
            <person name="Downey K.M."/>
            <person name="Ruck E.C."/>
            <person name="Traller J.C."/>
            <person name="Alverson A.J."/>
        </authorList>
    </citation>
    <scope>NUCLEOTIDE SEQUENCE [LARGE SCALE GENOMIC DNA]</scope>
    <source>
        <strain evidence="1 2">CCMP332</strain>
    </source>
</reference>
<comment type="caution">
    <text evidence="1">The sequence shown here is derived from an EMBL/GenBank/DDBJ whole genome shotgun (WGS) entry which is preliminary data.</text>
</comment>
<organism evidence="1 2">
    <name type="scientific">Cyclotella cryptica</name>
    <dbReference type="NCBI Taxonomy" id="29204"/>
    <lineage>
        <taxon>Eukaryota</taxon>
        <taxon>Sar</taxon>
        <taxon>Stramenopiles</taxon>
        <taxon>Ochrophyta</taxon>
        <taxon>Bacillariophyta</taxon>
        <taxon>Coscinodiscophyceae</taxon>
        <taxon>Thalassiosirophycidae</taxon>
        <taxon>Stephanodiscales</taxon>
        <taxon>Stephanodiscaceae</taxon>
        <taxon>Cyclotella</taxon>
    </lineage>
</organism>
<gene>
    <name evidence="1" type="ORF">HJC23_001539</name>
</gene>
<sequence>MPRPFYHRIARARIISDHPLPALNTEIGYPSIRRNLLSALRAAQLNLIVFDVGITTLTNVTAISRIAYDIHEMNEILTASSPDFLNAKRIYDEGKNSPQYDKNGNEMEELLSLKSMGDAAMAGLFNEDPTFVFQMLGMMDFGLSVEEAVLRNAGYANEYITEALNNEATGHLAAQASIVLNVEMYAIHQLWDGVLDCVEINNGFNPDADTTGAINPRQSFDNFIALYVGANQSGGPDFDGDMLYDFAHQAAKLFGTLNPSGEATVNEEVRSYYQSIQQLMSEENYCAREDALQQLWSLANRIVSKMFVPFGANVDLFYEGGGSRDKSRHVCQGCNSTTISVSTVYAEEAQVLSVRKDFSRILTLLQQSYDCLGFSCADVGAYNNSEVAECAGYESTTPMAGFVPVEDVRSLSKLDLDVLAIRELLRFPSATSNAAAQLYYRFGRSALLDDDRFDYDALSLKEMTTATHRKKYSPYYQDFVDYHKSENYADSQIILAFEDNTMPAENRIATIMSWIQYSVIVEYMMAVLGISHQECGLDGIDMDSRSLQDSVKPPVFFWDAFAAFYIGSLEGVDVGGSDDTIDGVMLWNLANKRAVTFNTLNDDFYAIINDEMVDLLFAGQSELDRNNCLNTEKSANQAMHLMLMPIIQNNIWYAIQNQGLPANSTSPNLIIGKVLALSLLPIVSKYDPDAAVVIERNMVNIEGTKPVPDGAQAVADAFYEVLGSVGWGCKYLGEAAGISACQWDTVGMRANGSSYLKLSVTAAVIAVSFISGMLS</sequence>
<dbReference type="AlphaFoldDB" id="A0ABD3PYI1"/>
<dbReference type="EMBL" id="JABMIG020000102">
    <property type="protein sequence ID" value="KAL3792421.1"/>
    <property type="molecule type" value="Genomic_DNA"/>
</dbReference>